<protein>
    <submittedName>
        <fullName evidence="1">Uncharacterized protein</fullName>
    </submittedName>
</protein>
<sequence>MDLPKTQGR</sequence>
<name>A0A0A9AF99_ARUDO</name>
<reference evidence="1" key="1">
    <citation type="submission" date="2014-09" db="EMBL/GenBank/DDBJ databases">
        <authorList>
            <person name="Magalhaes I.L.F."/>
            <person name="Oliveira U."/>
            <person name="Santos F.R."/>
            <person name="Vidigal T.H.D.A."/>
            <person name="Brescovit A.D."/>
            <person name="Santos A.J."/>
        </authorList>
    </citation>
    <scope>NUCLEOTIDE SEQUENCE</scope>
    <source>
        <tissue evidence="1">Shoot tissue taken approximately 20 cm above the soil surface</tissue>
    </source>
</reference>
<accession>A0A0A9AF99</accession>
<proteinExistence type="predicted"/>
<organism evidence="1">
    <name type="scientific">Arundo donax</name>
    <name type="common">Giant reed</name>
    <name type="synonym">Donax arundinaceus</name>
    <dbReference type="NCBI Taxonomy" id="35708"/>
    <lineage>
        <taxon>Eukaryota</taxon>
        <taxon>Viridiplantae</taxon>
        <taxon>Streptophyta</taxon>
        <taxon>Embryophyta</taxon>
        <taxon>Tracheophyta</taxon>
        <taxon>Spermatophyta</taxon>
        <taxon>Magnoliopsida</taxon>
        <taxon>Liliopsida</taxon>
        <taxon>Poales</taxon>
        <taxon>Poaceae</taxon>
        <taxon>PACMAD clade</taxon>
        <taxon>Arundinoideae</taxon>
        <taxon>Arundineae</taxon>
        <taxon>Arundo</taxon>
    </lineage>
</organism>
<reference evidence="1" key="2">
    <citation type="journal article" date="2015" name="Data Brief">
        <title>Shoot transcriptome of the giant reed, Arundo donax.</title>
        <authorList>
            <person name="Barrero R.A."/>
            <person name="Guerrero F.D."/>
            <person name="Moolhuijzen P."/>
            <person name="Goolsby J.A."/>
            <person name="Tidwell J."/>
            <person name="Bellgard S.E."/>
            <person name="Bellgard M.I."/>
        </authorList>
    </citation>
    <scope>NUCLEOTIDE SEQUENCE</scope>
    <source>
        <tissue evidence="1">Shoot tissue taken approximately 20 cm above the soil surface</tissue>
    </source>
</reference>
<dbReference type="EMBL" id="GBRH01248074">
    <property type="protein sequence ID" value="JAD49821.1"/>
    <property type="molecule type" value="Transcribed_RNA"/>
</dbReference>
<evidence type="ECO:0000313" key="1">
    <source>
        <dbReference type="EMBL" id="JAD49821.1"/>
    </source>
</evidence>